<evidence type="ECO:0000256" key="1">
    <source>
        <dbReference type="ARBA" id="ARBA00023002"/>
    </source>
</evidence>
<sequence length="294" mass="31317">MTYAYYPGCSAKGSSADYEKSTQAVCDVLGLTLVEMSDWNCCGSTPAHAVDTELSAALCARNLDIAARQGAKMLLTPCPSCLSNLKHAANRLEKPEFRARVDALLDNPAAGNFPAVTSVMQGIAAHCDVNGIAKHIRKNLKGLKLAAYYGCLMSRPAKLMDFGDPENPSLMENLLTACGAEMLNFPLKTVCCGASYGIPERAVTARLSGRILKLAACMQADAVAVACPLCQMNLDLRQPQAAKAVDAFFNMPVLYFTQIMGLAFGLSPTALGLEKLRVSADSLLRKLEAEGGRS</sequence>
<reference evidence="3 4" key="1">
    <citation type="journal article" date="2017" name="ISME J.">
        <title>Genome of 'Ca. Desulfovibrio trichonymphae', an H2-oxidizing bacterium in a tripartite symbiotic system within a protist cell in the termite gut.</title>
        <authorList>
            <person name="Kuwahara H."/>
            <person name="Yuki M."/>
            <person name="Izawa K."/>
            <person name="Ohkuma M."/>
            <person name="Hongoh Y."/>
        </authorList>
    </citation>
    <scope>NUCLEOTIDE SEQUENCE [LARGE SCALE GENOMIC DNA]</scope>
    <source>
        <strain evidence="3 4">Rs-N31</strain>
    </source>
</reference>
<evidence type="ECO:0000313" key="3">
    <source>
        <dbReference type="EMBL" id="BAV92078.1"/>
    </source>
</evidence>
<dbReference type="GO" id="GO:0016491">
    <property type="term" value="F:oxidoreductase activity"/>
    <property type="evidence" value="ECO:0007669"/>
    <property type="project" value="UniProtKB-KW"/>
</dbReference>
<dbReference type="Gene3D" id="1.20.1050.140">
    <property type="match status" value="1"/>
</dbReference>
<evidence type="ECO:0000313" key="4">
    <source>
        <dbReference type="Proteomes" id="UP000242645"/>
    </source>
</evidence>
<protein>
    <submittedName>
        <fullName evidence="3">Heterodisulfide reductase subunit B</fullName>
    </submittedName>
</protein>
<feature type="domain" description="Cysteine-rich" evidence="2">
    <location>
        <begin position="3"/>
        <end position="86"/>
    </location>
</feature>
<dbReference type="PANTHER" id="PTHR42947">
    <property type="entry name" value="COB--COM HETERODISULFIDE REDUCTASE SUBUNIT B 1"/>
    <property type="match status" value="1"/>
</dbReference>
<dbReference type="InterPro" id="IPR004017">
    <property type="entry name" value="Cys_rich_dom"/>
</dbReference>
<name>A0A1J1DYA6_9BACT</name>
<proteinExistence type="predicted"/>
<feature type="domain" description="Cysteine-rich" evidence="2">
    <location>
        <begin position="146"/>
        <end position="235"/>
    </location>
</feature>
<dbReference type="EMBL" id="AP017368">
    <property type="protein sequence ID" value="BAV92078.1"/>
    <property type="molecule type" value="Genomic_DNA"/>
</dbReference>
<dbReference type="RefSeq" id="WP_096399594.1">
    <property type="nucleotide sequence ID" value="NZ_AP017368.1"/>
</dbReference>
<dbReference type="AlphaFoldDB" id="A0A1J1DYA6"/>
<dbReference type="OrthoDB" id="9777685at2"/>
<keyword evidence="4" id="KW-1185">Reference proteome</keyword>
<dbReference type="KEGG" id="dtr:RSDT_0566"/>
<evidence type="ECO:0000259" key="2">
    <source>
        <dbReference type="Pfam" id="PF02754"/>
    </source>
</evidence>
<organism evidence="3 4">
    <name type="scientific">Candidatus Desulfovibrio trichonymphae</name>
    <dbReference type="NCBI Taxonomy" id="1725232"/>
    <lineage>
        <taxon>Bacteria</taxon>
        <taxon>Pseudomonadati</taxon>
        <taxon>Thermodesulfobacteriota</taxon>
        <taxon>Desulfovibrionia</taxon>
        <taxon>Desulfovibrionales</taxon>
        <taxon>Desulfovibrionaceae</taxon>
        <taxon>Desulfovibrio</taxon>
    </lineage>
</organism>
<dbReference type="InterPro" id="IPR051278">
    <property type="entry name" value="HdrB/HdrD_reductase"/>
</dbReference>
<dbReference type="Pfam" id="PF02754">
    <property type="entry name" value="CCG"/>
    <property type="match status" value="2"/>
</dbReference>
<accession>A0A1J1DYA6</accession>
<dbReference type="PANTHER" id="PTHR42947:SF1">
    <property type="entry name" value="COB--COM HETERODISULFIDE REDUCTASE SUBUNIT B 1"/>
    <property type="match status" value="1"/>
</dbReference>
<gene>
    <name evidence="3" type="primary">hdrB</name>
    <name evidence="3" type="ORF">RSDT_0566</name>
</gene>
<dbReference type="Proteomes" id="UP000242645">
    <property type="component" value="Chromosome"/>
</dbReference>
<keyword evidence="1" id="KW-0560">Oxidoreductase</keyword>